<accession>M3VBK4</accession>
<dbReference type="RefSeq" id="WP_008379424.1">
    <property type="nucleotide sequence ID" value="NZ_BAOP01000017.1"/>
</dbReference>
<dbReference type="Proteomes" id="UP000035009">
    <property type="component" value="Unassembled WGS sequence"/>
</dbReference>
<evidence type="ECO:0000256" key="1">
    <source>
        <dbReference type="ARBA" id="ARBA00005721"/>
    </source>
</evidence>
<gene>
    <name evidence="2" type="ORF">GM1_017_00770</name>
</gene>
<comment type="caution">
    <text evidence="2">The sequence shown here is derived from an EMBL/GenBank/DDBJ whole genome shotgun (WGS) entry which is preliminary data.</text>
</comment>
<evidence type="ECO:0000313" key="3">
    <source>
        <dbReference type="Proteomes" id="UP000035009"/>
    </source>
</evidence>
<reference evidence="2 3" key="1">
    <citation type="submission" date="2013-02" db="EMBL/GenBank/DDBJ databases">
        <title>Whole genome shotgun sequence of Gordonia malaquae NBRC 108250.</title>
        <authorList>
            <person name="Yoshida I."/>
            <person name="Hosoyama A."/>
            <person name="Tsuchikane K."/>
            <person name="Ando Y."/>
            <person name="Baba S."/>
            <person name="Ohji S."/>
            <person name="Hamada M."/>
            <person name="Tamura T."/>
            <person name="Yamazoe A."/>
            <person name="Yamazaki S."/>
            <person name="Fujita N."/>
        </authorList>
    </citation>
    <scope>NUCLEOTIDE SEQUENCE [LARGE SCALE GENOMIC DNA]</scope>
    <source>
        <strain evidence="2 3">NBRC 108250</strain>
    </source>
</reference>
<evidence type="ECO:0000313" key="2">
    <source>
        <dbReference type="EMBL" id="GAC80418.1"/>
    </source>
</evidence>
<dbReference type="EMBL" id="BAOP01000017">
    <property type="protein sequence ID" value="GAC80418.1"/>
    <property type="molecule type" value="Genomic_DNA"/>
</dbReference>
<dbReference type="InterPro" id="IPR005531">
    <property type="entry name" value="Asp23"/>
</dbReference>
<sequence>MADRPPTDPPGALVIADRVVEKIATRAALNVDGVVRHQDTVGSLLGAAGDRLGIGADLPRATVDSTGRARRLSLTVALAWPSEVTRLTREIRSRVADELEEYTGDRPVRVDVTVRHLVPRGEVSRRKNGYIDLPALADADTRAESHRLEEETS</sequence>
<protein>
    <recommendedName>
        <fullName evidence="4">Asp23/Gls24 family envelope stress response protein</fullName>
    </recommendedName>
</protein>
<dbReference type="STRING" id="410332.SAMN04488550_0221"/>
<dbReference type="Pfam" id="PF03780">
    <property type="entry name" value="Asp23"/>
    <property type="match status" value="1"/>
</dbReference>
<comment type="similarity">
    <text evidence="1">Belongs to the asp23 family.</text>
</comment>
<dbReference type="OrthoDB" id="5197468at2"/>
<dbReference type="eggNOG" id="COG1302">
    <property type="taxonomic scope" value="Bacteria"/>
</dbReference>
<proteinExistence type="inferred from homology"/>
<evidence type="ECO:0008006" key="4">
    <source>
        <dbReference type="Google" id="ProtNLM"/>
    </source>
</evidence>
<dbReference type="AlphaFoldDB" id="M3VBK4"/>
<organism evidence="2 3">
    <name type="scientific">Gordonia malaquae NBRC 108250</name>
    <dbReference type="NCBI Taxonomy" id="1223542"/>
    <lineage>
        <taxon>Bacteria</taxon>
        <taxon>Bacillati</taxon>
        <taxon>Actinomycetota</taxon>
        <taxon>Actinomycetes</taxon>
        <taxon>Mycobacteriales</taxon>
        <taxon>Gordoniaceae</taxon>
        <taxon>Gordonia</taxon>
    </lineage>
</organism>
<keyword evidence="3" id="KW-1185">Reference proteome</keyword>
<name>M3VBK4_GORML</name>